<organism evidence="10 11">
    <name type="scientific">Gilvimarinus algae</name>
    <dbReference type="NCBI Taxonomy" id="3058037"/>
    <lineage>
        <taxon>Bacteria</taxon>
        <taxon>Pseudomonadati</taxon>
        <taxon>Pseudomonadota</taxon>
        <taxon>Gammaproteobacteria</taxon>
        <taxon>Cellvibrionales</taxon>
        <taxon>Cellvibrionaceae</taxon>
        <taxon>Gilvimarinus</taxon>
    </lineage>
</organism>
<dbReference type="PANTHER" id="PTHR34308:SF1">
    <property type="entry name" value="COBALAMIN BIOSYNTHESIS PROTEIN CBIB"/>
    <property type="match status" value="1"/>
</dbReference>
<keyword evidence="8 9" id="KW-0472">Membrane</keyword>
<evidence type="ECO:0000256" key="5">
    <source>
        <dbReference type="ARBA" id="ARBA00022573"/>
    </source>
</evidence>
<evidence type="ECO:0000256" key="3">
    <source>
        <dbReference type="ARBA" id="ARBA00006263"/>
    </source>
</evidence>
<gene>
    <name evidence="10" type="primary">cbiB</name>
    <name evidence="9" type="synonym">cobD</name>
    <name evidence="10" type="ORF">QWI16_06420</name>
</gene>
<evidence type="ECO:0000256" key="6">
    <source>
        <dbReference type="ARBA" id="ARBA00022692"/>
    </source>
</evidence>
<comment type="function">
    <text evidence="9">Converts cobyric acid to cobinamide by the addition of aminopropanol on the F carboxylic group.</text>
</comment>
<dbReference type="EMBL" id="JAULRT010000047">
    <property type="protein sequence ID" value="MDO3381804.1"/>
    <property type="molecule type" value="Genomic_DNA"/>
</dbReference>
<dbReference type="PANTHER" id="PTHR34308">
    <property type="entry name" value="COBALAMIN BIOSYNTHESIS PROTEIN CBIB"/>
    <property type="match status" value="1"/>
</dbReference>
<comment type="subcellular location">
    <subcellularLocation>
        <location evidence="1 9">Cell membrane</location>
        <topology evidence="1 9">Multi-pass membrane protein</topology>
    </subcellularLocation>
</comment>
<proteinExistence type="inferred from homology"/>
<feature type="transmembrane region" description="Helical" evidence="9">
    <location>
        <begin position="47"/>
        <end position="72"/>
    </location>
</feature>
<dbReference type="NCBIfam" id="TIGR00380">
    <property type="entry name" value="cobal_cbiB"/>
    <property type="match status" value="1"/>
</dbReference>
<dbReference type="RefSeq" id="WP_302711960.1">
    <property type="nucleotide sequence ID" value="NZ_JAULRT010000047.1"/>
</dbReference>
<evidence type="ECO:0000256" key="8">
    <source>
        <dbReference type="ARBA" id="ARBA00023136"/>
    </source>
</evidence>
<accession>A0ABT8TE24</accession>
<keyword evidence="4 9" id="KW-1003">Cell membrane</keyword>
<keyword evidence="7 9" id="KW-1133">Transmembrane helix</keyword>
<comment type="similarity">
    <text evidence="3 9">Belongs to the CobD/CbiB family.</text>
</comment>
<keyword evidence="5 9" id="KW-0169">Cobalamin biosynthesis</keyword>
<feature type="transmembrane region" description="Helical" evidence="9">
    <location>
        <begin position="290"/>
        <end position="308"/>
    </location>
</feature>
<comment type="caution">
    <text evidence="10">The sequence shown here is derived from an EMBL/GenBank/DDBJ whole genome shotgun (WGS) entry which is preliminary data.</text>
</comment>
<protein>
    <recommendedName>
        <fullName evidence="9">Cobalamin biosynthesis protein CobD</fullName>
    </recommendedName>
</protein>
<evidence type="ECO:0000256" key="2">
    <source>
        <dbReference type="ARBA" id="ARBA00004953"/>
    </source>
</evidence>
<feature type="transmembrane region" description="Helical" evidence="9">
    <location>
        <begin position="153"/>
        <end position="174"/>
    </location>
</feature>
<sequence length="310" mass="33214">MLLAAALWFGFALDSWLGEPRRWHPLVGFGRLAGQVEARLNRGSGKALWWGALALSLLLLPVLLASAMLWWWLLADHPLAALLTGALGLYFALGWHSLNAHAVPIAQALQAERLPAAREVVARIVSRDCDNLSESDTARAAIESLLENTSDAVVGPLFWFVIAGLPGVLVYRLSNTLDAMWGYRTQRYRYFGWAAARLDDLLNLLPARLCALAFAAAGDAGAATRQWRASARHWSSPNAGVVIAAGAGALGLALGGGASYHGVWQDKPATAGREPQAADITLARRLARRAVLLVVLMLSLAALALEGFSL</sequence>
<dbReference type="HAMAP" id="MF_00024">
    <property type="entry name" value="CobD_CbiB"/>
    <property type="match status" value="1"/>
</dbReference>
<evidence type="ECO:0000256" key="9">
    <source>
        <dbReference type="HAMAP-Rule" id="MF_00024"/>
    </source>
</evidence>
<comment type="pathway">
    <text evidence="2 9">Cofactor biosynthesis; adenosylcobalamin biosynthesis.</text>
</comment>
<evidence type="ECO:0000313" key="11">
    <source>
        <dbReference type="Proteomes" id="UP001168380"/>
    </source>
</evidence>
<evidence type="ECO:0000256" key="7">
    <source>
        <dbReference type="ARBA" id="ARBA00022989"/>
    </source>
</evidence>
<reference evidence="10" key="1">
    <citation type="submission" date="2023-07" db="EMBL/GenBank/DDBJ databases">
        <title>Gilvimarinus algae sp. nov., isolated from the surface of Kelp.</title>
        <authorList>
            <person name="Sun Y.Y."/>
            <person name="Gong Y."/>
            <person name="Du Z.J."/>
        </authorList>
    </citation>
    <scope>NUCLEOTIDE SEQUENCE</scope>
    <source>
        <strain evidence="10">SDUM040014</strain>
    </source>
</reference>
<dbReference type="InterPro" id="IPR004485">
    <property type="entry name" value="Cobalamin_biosynth_CobD/CbiB"/>
</dbReference>
<dbReference type="Proteomes" id="UP001168380">
    <property type="component" value="Unassembled WGS sequence"/>
</dbReference>
<keyword evidence="11" id="KW-1185">Reference proteome</keyword>
<keyword evidence="6 9" id="KW-0812">Transmembrane</keyword>
<evidence type="ECO:0000256" key="4">
    <source>
        <dbReference type="ARBA" id="ARBA00022475"/>
    </source>
</evidence>
<feature type="transmembrane region" description="Helical" evidence="9">
    <location>
        <begin position="79"/>
        <end position="98"/>
    </location>
</feature>
<evidence type="ECO:0000256" key="1">
    <source>
        <dbReference type="ARBA" id="ARBA00004651"/>
    </source>
</evidence>
<comment type="caution">
    <text evidence="9">Lacks conserved residue(s) required for the propagation of feature annotation.</text>
</comment>
<evidence type="ECO:0000313" key="10">
    <source>
        <dbReference type="EMBL" id="MDO3381804.1"/>
    </source>
</evidence>
<name>A0ABT8TE24_9GAMM</name>
<dbReference type="Pfam" id="PF03186">
    <property type="entry name" value="CobD_Cbib"/>
    <property type="match status" value="1"/>
</dbReference>